<dbReference type="GO" id="GO:0008270">
    <property type="term" value="F:zinc ion binding"/>
    <property type="evidence" value="ECO:0007669"/>
    <property type="project" value="InterPro"/>
</dbReference>
<comment type="caution">
    <text evidence="7">The sequence shown here is derived from an EMBL/GenBank/DDBJ whole genome shotgun (WGS) entry which is preliminary data.</text>
</comment>
<gene>
    <name evidence="7" type="ORF">GX51_05643</name>
</gene>
<dbReference type="PROSITE" id="PS00463">
    <property type="entry name" value="ZN2_CY6_FUNGAL_1"/>
    <property type="match status" value="1"/>
</dbReference>
<evidence type="ECO:0000259" key="6">
    <source>
        <dbReference type="PROSITE" id="PS50048"/>
    </source>
</evidence>
<organism evidence="7 8">
    <name type="scientific">Blastomyces parvus</name>
    <dbReference type="NCBI Taxonomy" id="2060905"/>
    <lineage>
        <taxon>Eukaryota</taxon>
        <taxon>Fungi</taxon>
        <taxon>Dikarya</taxon>
        <taxon>Ascomycota</taxon>
        <taxon>Pezizomycotina</taxon>
        <taxon>Eurotiomycetes</taxon>
        <taxon>Eurotiomycetidae</taxon>
        <taxon>Onygenales</taxon>
        <taxon>Ajellomycetaceae</taxon>
        <taxon>Blastomyces</taxon>
    </lineage>
</organism>
<feature type="region of interest" description="Disordered" evidence="5">
    <location>
        <begin position="384"/>
        <end position="460"/>
    </location>
</feature>
<evidence type="ECO:0000313" key="8">
    <source>
        <dbReference type="Proteomes" id="UP000224080"/>
    </source>
</evidence>
<keyword evidence="8" id="KW-1185">Reference proteome</keyword>
<evidence type="ECO:0000256" key="5">
    <source>
        <dbReference type="SAM" id="MobiDB-lite"/>
    </source>
</evidence>
<feature type="compositionally biased region" description="Acidic residues" evidence="5">
    <location>
        <begin position="35"/>
        <end position="88"/>
    </location>
</feature>
<dbReference type="PROSITE" id="PS50048">
    <property type="entry name" value="ZN2_CY6_FUNGAL_2"/>
    <property type="match status" value="1"/>
</dbReference>
<evidence type="ECO:0000256" key="4">
    <source>
        <dbReference type="ARBA" id="ARBA00023242"/>
    </source>
</evidence>
<keyword evidence="3" id="KW-0804">Transcription</keyword>
<keyword evidence="4" id="KW-0539">Nucleus</keyword>
<feature type="domain" description="Zn(2)-C6 fungal-type" evidence="6">
    <location>
        <begin position="187"/>
        <end position="217"/>
    </location>
</feature>
<dbReference type="CDD" id="cd00067">
    <property type="entry name" value="GAL4"/>
    <property type="match status" value="1"/>
</dbReference>
<proteinExistence type="predicted"/>
<feature type="non-terminal residue" evidence="7">
    <location>
        <position position="1"/>
    </location>
</feature>
<keyword evidence="2" id="KW-0238">DNA-binding</keyword>
<dbReference type="InterPro" id="IPR001138">
    <property type="entry name" value="Zn2Cys6_DnaBD"/>
</dbReference>
<dbReference type="Proteomes" id="UP000224080">
    <property type="component" value="Unassembled WGS sequence"/>
</dbReference>
<dbReference type="GO" id="GO:0000981">
    <property type="term" value="F:DNA-binding transcription factor activity, RNA polymerase II-specific"/>
    <property type="evidence" value="ECO:0007669"/>
    <property type="project" value="InterPro"/>
</dbReference>
<feature type="region of interest" description="Disordered" evidence="5">
    <location>
        <begin position="1"/>
        <end position="178"/>
    </location>
</feature>
<dbReference type="InterPro" id="IPR036864">
    <property type="entry name" value="Zn2-C6_fun-type_DNA-bd_sf"/>
</dbReference>
<dbReference type="EMBL" id="PDNC01000081">
    <property type="protein sequence ID" value="PGH00762.1"/>
    <property type="molecule type" value="Genomic_DNA"/>
</dbReference>
<evidence type="ECO:0000256" key="2">
    <source>
        <dbReference type="ARBA" id="ARBA00023125"/>
    </source>
</evidence>
<feature type="compositionally biased region" description="Basic residues" evidence="5">
    <location>
        <begin position="326"/>
        <end position="337"/>
    </location>
</feature>
<name>A0A2B7WW90_9EURO</name>
<feature type="compositionally biased region" description="Basic and acidic residues" evidence="5">
    <location>
        <begin position="1"/>
        <end position="13"/>
    </location>
</feature>
<keyword evidence="1" id="KW-0805">Transcription regulation</keyword>
<reference evidence="7 8" key="1">
    <citation type="submission" date="2017-10" db="EMBL/GenBank/DDBJ databases">
        <title>Comparative genomics in systemic dimorphic fungi from Ajellomycetaceae.</title>
        <authorList>
            <person name="Munoz J.F."/>
            <person name="Mcewen J.G."/>
            <person name="Clay O.K."/>
            <person name="Cuomo C.A."/>
        </authorList>
    </citation>
    <scope>NUCLEOTIDE SEQUENCE [LARGE SCALE GENOMIC DNA]</scope>
    <source>
        <strain evidence="7 8">UAMH130</strain>
    </source>
</reference>
<feature type="compositionally biased region" description="Polar residues" evidence="5">
    <location>
        <begin position="21"/>
        <end position="32"/>
    </location>
</feature>
<evidence type="ECO:0000256" key="1">
    <source>
        <dbReference type="ARBA" id="ARBA00023015"/>
    </source>
</evidence>
<feature type="compositionally biased region" description="Basic and acidic residues" evidence="5">
    <location>
        <begin position="135"/>
        <end position="178"/>
    </location>
</feature>
<protein>
    <recommendedName>
        <fullName evidence="6">Zn(2)-C6 fungal-type domain-containing protein</fullName>
    </recommendedName>
</protein>
<dbReference type="SUPFAM" id="SSF57701">
    <property type="entry name" value="Zn2/Cys6 DNA-binding domain"/>
    <property type="match status" value="1"/>
</dbReference>
<feature type="region of interest" description="Disordered" evidence="5">
    <location>
        <begin position="326"/>
        <end position="355"/>
    </location>
</feature>
<dbReference type="Gene3D" id="4.10.240.10">
    <property type="entry name" value="Zn(2)-C6 fungal-type DNA-binding domain"/>
    <property type="match status" value="1"/>
</dbReference>
<dbReference type="GO" id="GO:0003677">
    <property type="term" value="F:DNA binding"/>
    <property type="evidence" value="ECO:0007669"/>
    <property type="project" value="UniProtKB-KW"/>
</dbReference>
<sequence>VKADTTRKVEGIRAGKKQKQYQKTSKNVNVRTEGNDTEAEDTEADDTEADDTEADDTEAEDTETEDTETEDTEAEDTETEATEEELDSDEKYTEKQPQKGLPQEELPDSEMFVWTQELKALQNEVDNARQRQRHRIEENRNARKQRREKEEREREEKEKHKSEDKGEDKGVEKKEEEKEKKYRTVEACNRCKVKKIKCSINRVACKPCRVAKEECYFSHPITGEPYKREWPIQKYGDTKSELELYRELARVLKQIASLLERKSVMGAKDIRRLRKLKRRRDEICKELKRVREERLYRRLLHKKGYLELKEDELDELGKVKVEIKKTKQARTWKRKPNKQQQQQQPHSSTERPVVNDPIEFQLAPLQRYPENPFSDTYAVPPSLYGQPWTQYTTGNSDDELDPALTNPVRRRRPQQPPQRQPPRRQEKKAQPTPSPRLSEDETSVETGSGPFDDVHEWTPQ</sequence>
<evidence type="ECO:0000313" key="7">
    <source>
        <dbReference type="EMBL" id="PGH00762.1"/>
    </source>
</evidence>
<accession>A0A2B7WW90</accession>
<dbReference type="AlphaFoldDB" id="A0A2B7WW90"/>
<evidence type="ECO:0000256" key="3">
    <source>
        <dbReference type="ARBA" id="ARBA00023163"/>
    </source>
</evidence>
<dbReference type="OrthoDB" id="4151048at2759"/>